<protein>
    <submittedName>
        <fullName evidence="3">CBS domain-containing protein</fullName>
    </submittedName>
    <submittedName>
        <fullName evidence="4">Inosine-5'-monophosphate dehydrogenase</fullName>
        <ecNumber evidence="4">1.1.1.205</ecNumber>
    </submittedName>
</protein>
<dbReference type="STRING" id="89059.LAC1533_0894"/>
<reference evidence="6" key="3">
    <citation type="submission" date="2016-11" db="EMBL/GenBank/DDBJ databases">
        <authorList>
            <person name="Papadimitriou K."/>
        </authorList>
    </citation>
    <scope>NUCLEOTIDE SEQUENCE [LARGE SCALE GENOMIC DNA]</scope>
    <source>
        <strain evidence="6">ACA-DC 1533</strain>
    </source>
</reference>
<name>A0A0R2KDP7_9LACO</name>
<dbReference type="SUPFAM" id="SSF54631">
    <property type="entry name" value="CBS-domain pair"/>
    <property type="match status" value="1"/>
</dbReference>
<dbReference type="NCBIfam" id="NF041630">
    <property type="entry name" value="CBS_CbpB"/>
    <property type="match status" value="1"/>
</dbReference>
<dbReference type="GO" id="GO:0003938">
    <property type="term" value="F:IMP dehydrogenase activity"/>
    <property type="evidence" value="ECO:0007669"/>
    <property type="project" value="UniProtKB-EC"/>
</dbReference>
<dbReference type="Proteomes" id="UP000190935">
    <property type="component" value="Chromosome I"/>
</dbReference>
<evidence type="ECO:0000313" key="4">
    <source>
        <dbReference type="EMBL" id="SFV40314.1"/>
    </source>
</evidence>
<dbReference type="Proteomes" id="UP000051491">
    <property type="component" value="Unassembled WGS sequence"/>
</dbReference>
<evidence type="ECO:0000313" key="5">
    <source>
        <dbReference type="Proteomes" id="UP000051491"/>
    </source>
</evidence>
<proteinExistence type="predicted"/>
<dbReference type="GeneID" id="95348973"/>
<dbReference type="InterPro" id="IPR051257">
    <property type="entry name" value="Diverse_CBS-Domain"/>
</dbReference>
<evidence type="ECO:0000313" key="6">
    <source>
        <dbReference type="Proteomes" id="UP000190935"/>
    </source>
</evidence>
<dbReference type="RefSeq" id="WP_010498102.1">
    <property type="nucleotide sequence ID" value="NZ_JBHUGU010000002.1"/>
</dbReference>
<dbReference type="EMBL" id="LT630287">
    <property type="protein sequence ID" value="SFV40314.1"/>
    <property type="molecule type" value="Genomic_DNA"/>
</dbReference>
<dbReference type="InterPro" id="IPR048125">
    <property type="entry name" value="CBS_CbpB"/>
</dbReference>
<dbReference type="KEGG" id="laca:LAC1533_0894"/>
<sequence>MIAKAVEQLMEQRKEKFMIPAELVANVLENNNLEHAFLVLTKVRYAKIPVLDSKQHFKGLLSLSMITETMLGLNGIDPSNLTKHTVADVMEKDVHTIQKPFKLEDILHILVDENFVVVVDEQEIFTGIITRRELLKSVNHMAHEIGNNYEIKPLIEKADSIRSN</sequence>
<dbReference type="PANTHER" id="PTHR43080">
    <property type="entry name" value="CBS DOMAIN-CONTAINING PROTEIN CBSX3, MITOCHONDRIAL"/>
    <property type="match status" value="1"/>
</dbReference>
<keyword evidence="4" id="KW-0560">Oxidoreductase</keyword>
<dbReference type="OrthoDB" id="2375431at2"/>
<accession>A0A0R2KDP7</accession>
<feature type="domain" description="CBS" evidence="2">
    <location>
        <begin position="86"/>
        <end position="138"/>
    </location>
</feature>
<evidence type="ECO:0000259" key="2">
    <source>
        <dbReference type="Pfam" id="PF00571"/>
    </source>
</evidence>
<reference evidence="3 5" key="1">
    <citation type="journal article" date="2015" name="Genome Announc.">
        <title>Expanding the biotechnology potential of lactobacilli through comparative genomics of 213 strains and associated genera.</title>
        <authorList>
            <person name="Sun Z."/>
            <person name="Harris H.M."/>
            <person name="McCann A."/>
            <person name="Guo C."/>
            <person name="Argimon S."/>
            <person name="Zhang W."/>
            <person name="Yang X."/>
            <person name="Jeffery I.B."/>
            <person name="Cooney J.C."/>
            <person name="Kagawa T.F."/>
            <person name="Liu W."/>
            <person name="Song Y."/>
            <person name="Salvetti E."/>
            <person name="Wrobel A."/>
            <person name="Rasinkangas P."/>
            <person name="Parkhill J."/>
            <person name="Rea M.C."/>
            <person name="O'Sullivan O."/>
            <person name="Ritari J."/>
            <person name="Douillard F.P."/>
            <person name="Paul Ross R."/>
            <person name="Yang R."/>
            <person name="Briner A.E."/>
            <person name="Felis G.E."/>
            <person name="de Vos W.M."/>
            <person name="Barrangou R."/>
            <person name="Klaenhammer T.R."/>
            <person name="Caufield P.W."/>
            <person name="Cui Y."/>
            <person name="Zhang H."/>
            <person name="O'Toole P.W."/>
        </authorList>
    </citation>
    <scope>NUCLEOTIDE SEQUENCE [LARGE SCALE GENOMIC DNA]</scope>
    <source>
        <strain evidence="3 5">DSM 15353</strain>
    </source>
</reference>
<dbReference type="CDD" id="cd04643">
    <property type="entry name" value="CBS_pair_bac"/>
    <property type="match status" value="1"/>
</dbReference>
<dbReference type="PATRIC" id="fig|89059.3.peg.1233"/>
<evidence type="ECO:0000256" key="1">
    <source>
        <dbReference type="ARBA" id="ARBA00023122"/>
    </source>
</evidence>
<gene>
    <name evidence="3" type="ORF">IV43_GL001143</name>
    <name evidence="4" type="ORF">LAC1533_0894</name>
</gene>
<evidence type="ECO:0000313" key="3">
    <source>
        <dbReference type="EMBL" id="KRN84532.1"/>
    </source>
</evidence>
<dbReference type="AlphaFoldDB" id="A0A0R2KDP7"/>
<keyword evidence="1" id="KW-0129">CBS domain</keyword>
<organism evidence="3 5">
    <name type="scientific">Ligilactobacillus acidipiscis</name>
    <dbReference type="NCBI Taxonomy" id="89059"/>
    <lineage>
        <taxon>Bacteria</taxon>
        <taxon>Bacillati</taxon>
        <taxon>Bacillota</taxon>
        <taxon>Bacilli</taxon>
        <taxon>Lactobacillales</taxon>
        <taxon>Lactobacillaceae</taxon>
        <taxon>Ligilactobacillus</taxon>
    </lineage>
</organism>
<dbReference type="EMBL" id="JQBK01000029">
    <property type="protein sequence ID" value="KRN84532.1"/>
    <property type="molecule type" value="Genomic_DNA"/>
</dbReference>
<dbReference type="PANTHER" id="PTHR43080:SF2">
    <property type="entry name" value="CBS DOMAIN-CONTAINING PROTEIN"/>
    <property type="match status" value="1"/>
</dbReference>
<reference evidence="4" key="2">
    <citation type="submission" date="2016-11" db="EMBL/GenBank/DDBJ databases">
        <authorList>
            <person name="Jaros S."/>
            <person name="Januszkiewicz K."/>
            <person name="Wedrychowicz H."/>
        </authorList>
    </citation>
    <scope>NUCLEOTIDE SEQUENCE [LARGE SCALE GENOMIC DNA]</scope>
    <source>
        <strain evidence="4">ACA-DC 1533</strain>
    </source>
</reference>
<dbReference type="EC" id="1.1.1.205" evidence="4"/>
<dbReference type="InterPro" id="IPR046342">
    <property type="entry name" value="CBS_dom_sf"/>
</dbReference>
<dbReference type="Gene3D" id="3.10.580.10">
    <property type="entry name" value="CBS-domain"/>
    <property type="match status" value="1"/>
</dbReference>
<dbReference type="Pfam" id="PF00571">
    <property type="entry name" value="CBS"/>
    <property type="match status" value="1"/>
</dbReference>
<dbReference type="InterPro" id="IPR000644">
    <property type="entry name" value="CBS_dom"/>
</dbReference>